<gene>
    <name evidence="1" type="ORF">CgunFtcFv8_006388</name>
</gene>
<sequence>MPTPGLWIRGFPERWRPMLSESRCLQFDPEILSDRHSGTPICQNSVLVPRRTHISITPSPEMHMGAVRTLDMFLGNEL</sequence>
<evidence type="ECO:0000313" key="1">
    <source>
        <dbReference type="EMBL" id="KAK5893522.1"/>
    </source>
</evidence>
<dbReference type="EMBL" id="JAURVH010001535">
    <property type="protein sequence ID" value="KAK5893522.1"/>
    <property type="molecule type" value="Genomic_DNA"/>
</dbReference>
<keyword evidence="2" id="KW-1185">Reference proteome</keyword>
<protein>
    <submittedName>
        <fullName evidence="1">Uncharacterized protein</fullName>
    </submittedName>
</protein>
<evidence type="ECO:0000313" key="2">
    <source>
        <dbReference type="Proteomes" id="UP001331515"/>
    </source>
</evidence>
<proteinExistence type="predicted"/>
<name>A0AAN8BY27_CHAGU</name>
<organism evidence="1 2">
    <name type="scientific">Champsocephalus gunnari</name>
    <name type="common">Mackerel icefish</name>
    <dbReference type="NCBI Taxonomy" id="52237"/>
    <lineage>
        <taxon>Eukaryota</taxon>
        <taxon>Metazoa</taxon>
        <taxon>Chordata</taxon>
        <taxon>Craniata</taxon>
        <taxon>Vertebrata</taxon>
        <taxon>Euteleostomi</taxon>
        <taxon>Actinopterygii</taxon>
        <taxon>Neopterygii</taxon>
        <taxon>Teleostei</taxon>
        <taxon>Neoteleostei</taxon>
        <taxon>Acanthomorphata</taxon>
        <taxon>Eupercaria</taxon>
        <taxon>Perciformes</taxon>
        <taxon>Notothenioidei</taxon>
        <taxon>Channichthyidae</taxon>
        <taxon>Champsocephalus</taxon>
    </lineage>
</organism>
<comment type="caution">
    <text evidence="1">The sequence shown here is derived from an EMBL/GenBank/DDBJ whole genome shotgun (WGS) entry which is preliminary data.</text>
</comment>
<dbReference type="Proteomes" id="UP001331515">
    <property type="component" value="Unassembled WGS sequence"/>
</dbReference>
<reference evidence="1 2" key="1">
    <citation type="journal article" date="2023" name="Mol. Biol. Evol.">
        <title>Genomics of Secondarily Temperate Adaptation in the Only Non-Antarctic Icefish.</title>
        <authorList>
            <person name="Rivera-Colon A.G."/>
            <person name="Rayamajhi N."/>
            <person name="Minhas B.F."/>
            <person name="Madrigal G."/>
            <person name="Bilyk K.T."/>
            <person name="Yoon V."/>
            <person name="Hune M."/>
            <person name="Gregory S."/>
            <person name="Cheng C.H.C."/>
            <person name="Catchen J.M."/>
        </authorList>
    </citation>
    <scope>NUCLEOTIDE SEQUENCE [LARGE SCALE GENOMIC DNA]</scope>
    <source>
        <tissue evidence="1">White muscle</tissue>
    </source>
</reference>
<accession>A0AAN8BY27</accession>
<dbReference type="AlphaFoldDB" id="A0AAN8BY27"/>